<evidence type="ECO:0000256" key="9">
    <source>
        <dbReference type="HAMAP-Rule" id="MF_00135"/>
    </source>
</evidence>
<dbReference type="GO" id="GO:0000162">
    <property type="term" value="P:L-tryptophan biosynthetic process"/>
    <property type="evidence" value="ECO:0007669"/>
    <property type="project" value="UniProtKB-UniRule"/>
</dbReference>
<name>A0AAE6IK06_LEUCA</name>
<comment type="pathway">
    <text evidence="2 9">Amino-acid biosynthesis; L-tryptophan biosynthesis; L-tryptophan from chorismate: step 3/5.</text>
</comment>
<dbReference type="InterPro" id="IPR011060">
    <property type="entry name" value="RibuloseP-bd_barrel"/>
</dbReference>
<evidence type="ECO:0000256" key="5">
    <source>
        <dbReference type="ARBA" id="ARBA00022605"/>
    </source>
</evidence>
<dbReference type="GO" id="GO:0004640">
    <property type="term" value="F:phosphoribosylanthranilate isomerase activity"/>
    <property type="evidence" value="ECO:0007669"/>
    <property type="project" value="UniProtKB-UniRule"/>
</dbReference>
<comment type="similarity">
    <text evidence="9">Belongs to the TrpF family.</text>
</comment>
<evidence type="ECO:0000256" key="7">
    <source>
        <dbReference type="ARBA" id="ARBA00023141"/>
    </source>
</evidence>
<dbReference type="AlphaFoldDB" id="A0AAE6IK06"/>
<evidence type="ECO:0000259" key="10">
    <source>
        <dbReference type="Pfam" id="PF00697"/>
    </source>
</evidence>
<evidence type="ECO:0000256" key="6">
    <source>
        <dbReference type="ARBA" id="ARBA00022822"/>
    </source>
</evidence>
<dbReference type="OMA" id="FHGDESP"/>
<evidence type="ECO:0000256" key="4">
    <source>
        <dbReference type="ARBA" id="ARBA00022272"/>
    </source>
</evidence>
<dbReference type="GeneID" id="61186321"/>
<sequence length="197" mass="21866">MTKIKLCGNFRAEDADLLNLVQPDMAGMIFVPNQRRTVNIQAALAIRARLDSNIPLFGVFKNQNIDDILSIFETDMIQGVQLHGDESELDVELLQKKDIPVIKVRTPEQVLLPTSANYLLLDESAGSGKVFDWRMVPPKSFRQQPLILAGGLTPANLQAIIDQTHPDVVDISSGDETNGIKNLDKMRTLVQIAHKNV</sequence>
<dbReference type="EMBL" id="CP042374">
    <property type="protein sequence ID" value="QEA32832.1"/>
    <property type="molecule type" value="Genomic_DNA"/>
</dbReference>
<dbReference type="RefSeq" id="WP_014974249.1">
    <property type="nucleotide sequence ID" value="NZ_CP042374.1"/>
</dbReference>
<feature type="domain" description="N-(5'phosphoribosyl) anthranilate isomerase (PRAI)" evidence="10">
    <location>
        <begin position="5"/>
        <end position="191"/>
    </location>
</feature>
<evidence type="ECO:0000256" key="1">
    <source>
        <dbReference type="ARBA" id="ARBA00001164"/>
    </source>
</evidence>
<keyword evidence="5 9" id="KW-0028">Amino-acid biosynthesis</keyword>
<dbReference type="SUPFAM" id="SSF51366">
    <property type="entry name" value="Ribulose-phoshate binding barrel"/>
    <property type="match status" value="1"/>
</dbReference>
<gene>
    <name evidence="9" type="primary">trpF</name>
    <name evidence="11" type="ORF">FGL89_01115</name>
</gene>
<protein>
    <recommendedName>
        <fullName evidence="4 9">N-(5'-phosphoribosyl)anthranilate isomerase</fullName>
        <shortName evidence="9">PRAI</shortName>
        <ecNumber evidence="3 9">5.3.1.24</ecNumber>
    </recommendedName>
</protein>
<dbReference type="PANTHER" id="PTHR42894">
    <property type="entry name" value="N-(5'-PHOSPHORIBOSYL)ANTHRANILATE ISOMERASE"/>
    <property type="match status" value="1"/>
</dbReference>
<dbReference type="InterPro" id="IPR044643">
    <property type="entry name" value="TrpF_fam"/>
</dbReference>
<dbReference type="Gene3D" id="3.20.20.70">
    <property type="entry name" value="Aldolase class I"/>
    <property type="match status" value="1"/>
</dbReference>
<accession>A0AAE6IK06</accession>
<dbReference type="CDD" id="cd00405">
    <property type="entry name" value="PRAI"/>
    <property type="match status" value="1"/>
</dbReference>
<dbReference type="EC" id="5.3.1.24" evidence="3 9"/>
<dbReference type="InterPro" id="IPR013785">
    <property type="entry name" value="Aldolase_TIM"/>
</dbReference>
<keyword evidence="8 9" id="KW-0413">Isomerase</keyword>
<dbReference type="Proteomes" id="UP000321332">
    <property type="component" value="Chromosome"/>
</dbReference>
<evidence type="ECO:0000313" key="12">
    <source>
        <dbReference type="Proteomes" id="UP000321332"/>
    </source>
</evidence>
<dbReference type="InterPro" id="IPR001240">
    <property type="entry name" value="PRAI_dom"/>
</dbReference>
<keyword evidence="6 9" id="KW-0822">Tryptophan biosynthesis</keyword>
<proteinExistence type="inferred from homology"/>
<comment type="catalytic activity">
    <reaction evidence="1 9">
        <text>N-(5-phospho-beta-D-ribosyl)anthranilate = 1-(2-carboxyphenylamino)-1-deoxy-D-ribulose 5-phosphate</text>
        <dbReference type="Rhea" id="RHEA:21540"/>
        <dbReference type="ChEBI" id="CHEBI:18277"/>
        <dbReference type="ChEBI" id="CHEBI:58613"/>
        <dbReference type="EC" id="5.3.1.24"/>
    </reaction>
</comment>
<evidence type="ECO:0000256" key="3">
    <source>
        <dbReference type="ARBA" id="ARBA00012572"/>
    </source>
</evidence>
<keyword evidence="7 9" id="KW-0057">Aromatic amino acid biosynthesis</keyword>
<evidence type="ECO:0000313" key="11">
    <source>
        <dbReference type="EMBL" id="QEA32832.1"/>
    </source>
</evidence>
<dbReference type="Pfam" id="PF00697">
    <property type="entry name" value="PRAI"/>
    <property type="match status" value="1"/>
</dbReference>
<evidence type="ECO:0000256" key="8">
    <source>
        <dbReference type="ARBA" id="ARBA00023235"/>
    </source>
</evidence>
<evidence type="ECO:0000256" key="2">
    <source>
        <dbReference type="ARBA" id="ARBA00004664"/>
    </source>
</evidence>
<dbReference type="HAMAP" id="MF_00135">
    <property type="entry name" value="PRAI"/>
    <property type="match status" value="1"/>
</dbReference>
<organism evidence="11 12">
    <name type="scientific">Leuconostoc carnosum</name>
    <dbReference type="NCBI Taxonomy" id="1252"/>
    <lineage>
        <taxon>Bacteria</taxon>
        <taxon>Bacillati</taxon>
        <taxon>Bacillota</taxon>
        <taxon>Bacilli</taxon>
        <taxon>Lactobacillales</taxon>
        <taxon>Lactobacillaceae</taxon>
        <taxon>Leuconostoc</taxon>
    </lineage>
</organism>
<dbReference type="PANTHER" id="PTHR42894:SF1">
    <property type="entry name" value="N-(5'-PHOSPHORIBOSYL)ANTHRANILATE ISOMERASE"/>
    <property type="match status" value="1"/>
</dbReference>
<reference evidence="11 12" key="1">
    <citation type="submission" date="2019-06" db="EMBL/GenBank/DDBJ databases">
        <title>Genome analyses of bacteria isolated from kimchi.</title>
        <authorList>
            <person name="Lee S."/>
            <person name="Ahn S."/>
            <person name="Roh S."/>
        </authorList>
    </citation>
    <scope>NUCLEOTIDE SEQUENCE [LARGE SCALE GENOMIC DNA]</scope>
    <source>
        <strain evidence="11 12">CBA3620</strain>
    </source>
</reference>